<reference evidence="1 2" key="1">
    <citation type="submission" date="2021-03" db="EMBL/GenBank/DDBJ databases">
        <title>Genomic Encyclopedia of Type Strains, Phase IV (KMG-IV): sequencing the most valuable type-strain genomes for metagenomic binning, comparative biology and taxonomic classification.</title>
        <authorList>
            <person name="Goeker M."/>
        </authorList>
    </citation>
    <scope>NUCLEOTIDE SEQUENCE [LARGE SCALE GENOMIC DNA]</scope>
    <source>
        <strain evidence="1 2">DSM 25609</strain>
    </source>
</reference>
<gene>
    <name evidence="1" type="ORF">J2Z83_000087</name>
</gene>
<accession>A0ABS4IAT9</accession>
<dbReference type="Proteomes" id="UP001519345">
    <property type="component" value="Unassembled WGS sequence"/>
</dbReference>
<dbReference type="EMBL" id="JAGGKX010000001">
    <property type="protein sequence ID" value="MBP1967995.1"/>
    <property type="molecule type" value="Genomic_DNA"/>
</dbReference>
<protein>
    <submittedName>
        <fullName evidence="1">Uncharacterized protein</fullName>
    </submittedName>
</protein>
<proteinExistence type="predicted"/>
<comment type="caution">
    <text evidence="1">The sequence shown here is derived from an EMBL/GenBank/DDBJ whole genome shotgun (WGS) entry which is preliminary data.</text>
</comment>
<name>A0ABS4IAT9_9BACI</name>
<sequence length="38" mass="4546">MTSQSELFNKLRRIVQNQMKETDTTYQDVLDVIKKENT</sequence>
<organism evidence="1 2">
    <name type="scientific">Virgibacillus natechei</name>
    <dbReference type="NCBI Taxonomy" id="1216297"/>
    <lineage>
        <taxon>Bacteria</taxon>
        <taxon>Bacillati</taxon>
        <taxon>Bacillota</taxon>
        <taxon>Bacilli</taxon>
        <taxon>Bacillales</taxon>
        <taxon>Bacillaceae</taxon>
        <taxon>Virgibacillus</taxon>
    </lineage>
</organism>
<evidence type="ECO:0000313" key="1">
    <source>
        <dbReference type="EMBL" id="MBP1967995.1"/>
    </source>
</evidence>
<evidence type="ECO:0000313" key="2">
    <source>
        <dbReference type="Proteomes" id="UP001519345"/>
    </source>
</evidence>
<keyword evidence="2" id="KW-1185">Reference proteome</keyword>